<dbReference type="AlphaFoldDB" id="A8F1L2"/>
<dbReference type="EMBL" id="CP000683">
    <property type="protein sequence ID" value="ABV84798.1"/>
    <property type="molecule type" value="Genomic_DNA"/>
</dbReference>
<evidence type="ECO:0000313" key="3">
    <source>
        <dbReference type="Proteomes" id="UP000001311"/>
    </source>
</evidence>
<proteinExistence type="predicted"/>
<reference evidence="2 3" key="1">
    <citation type="journal article" date="2007" name="Genome Res.">
        <title>Lateral gene transfer between obligate intracellular bacteria: evidence from the Rickettsia massiliae genome.</title>
        <authorList>
            <person name="Blanc G."/>
            <person name="Ogata H."/>
            <person name="Robert C."/>
            <person name="Audic S."/>
            <person name="Claverie J.-M."/>
            <person name="Raoult D."/>
        </authorList>
    </citation>
    <scope>NUCLEOTIDE SEQUENCE [LARGE SCALE GENOMIC DNA]</scope>
    <source>
        <strain evidence="3">Mtu5</strain>
    </source>
</reference>
<sequence>MTILMPLIKIQYITFMNQFEAYSLLFVDSFVSNLVIGFQNELIFHSMKMFGGYNSSIMLLVAICASLSGNAVNYIFGRIVLNIFYASKNTQNILRHKNLTKLYYKYEIFIIFLMAFSFWGSFIALFSGFFKTKFLKFLGIGCLAKACYYALELYIF</sequence>
<feature type="transmembrane region" description="Helical" evidence="1">
    <location>
        <begin position="58"/>
        <end position="85"/>
    </location>
</feature>
<protein>
    <submittedName>
        <fullName evidence="2">Membrane protein</fullName>
    </submittedName>
</protein>
<keyword evidence="1" id="KW-0812">Transmembrane</keyword>
<evidence type="ECO:0000256" key="1">
    <source>
        <dbReference type="SAM" id="Phobius"/>
    </source>
</evidence>
<accession>A8F1L2</accession>
<gene>
    <name evidence="2" type="ordered locus">RMA_0621</name>
</gene>
<name>A8F1L2_RICM5</name>
<organism evidence="2 3">
    <name type="scientific">Rickettsia massiliae (strain Mtu5)</name>
    <dbReference type="NCBI Taxonomy" id="416276"/>
    <lineage>
        <taxon>Bacteria</taxon>
        <taxon>Pseudomonadati</taxon>
        <taxon>Pseudomonadota</taxon>
        <taxon>Alphaproteobacteria</taxon>
        <taxon>Rickettsiales</taxon>
        <taxon>Rickettsiaceae</taxon>
        <taxon>Rickettsieae</taxon>
        <taxon>Rickettsia</taxon>
        <taxon>spotted fever group</taxon>
    </lineage>
</organism>
<feature type="transmembrane region" description="Helical" evidence="1">
    <location>
        <begin position="21"/>
        <end position="38"/>
    </location>
</feature>
<dbReference type="Proteomes" id="UP000001311">
    <property type="component" value="Chromosome"/>
</dbReference>
<feature type="transmembrane region" description="Helical" evidence="1">
    <location>
        <begin position="106"/>
        <end position="128"/>
    </location>
</feature>
<dbReference type="HOGENOM" id="CLU_1823859_0_0_5"/>
<evidence type="ECO:0000313" key="2">
    <source>
        <dbReference type="EMBL" id="ABV84798.1"/>
    </source>
</evidence>
<keyword evidence="1" id="KW-1133">Transmembrane helix</keyword>
<dbReference type="KEGG" id="rms:RMA_0621"/>
<keyword evidence="1" id="KW-0472">Membrane</keyword>
<keyword evidence="3" id="KW-1185">Reference proteome</keyword>